<feature type="domain" description="AraC effector-binding" evidence="1">
    <location>
        <begin position="1"/>
        <end position="155"/>
    </location>
</feature>
<dbReference type="RefSeq" id="WP_108779694.1">
    <property type="nucleotide sequence ID" value="NZ_CP029186.1"/>
</dbReference>
<dbReference type="EMBL" id="CP029186">
    <property type="protein sequence ID" value="AWH86974.1"/>
    <property type="molecule type" value="Genomic_DNA"/>
</dbReference>
<dbReference type="OrthoDB" id="9801008at2"/>
<organism evidence="2 3">
    <name type="scientific">Flavobacterium album</name>
    <dbReference type="NCBI Taxonomy" id="2175091"/>
    <lineage>
        <taxon>Bacteria</taxon>
        <taxon>Pseudomonadati</taxon>
        <taxon>Bacteroidota</taxon>
        <taxon>Flavobacteriia</taxon>
        <taxon>Flavobacteriales</taxon>
        <taxon>Flavobacteriaceae</taxon>
        <taxon>Flavobacterium</taxon>
    </lineage>
</organism>
<dbReference type="InterPro" id="IPR010499">
    <property type="entry name" value="AraC_E-bd"/>
</dbReference>
<dbReference type="KEGG" id="falb:HYN59_09340"/>
<dbReference type="InterPro" id="IPR011256">
    <property type="entry name" value="Reg_factor_effector_dom_sf"/>
</dbReference>
<dbReference type="PANTHER" id="PTHR36444:SF2">
    <property type="entry name" value="TRANSCRIPTIONAL REGULATOR PROTEIN YOBU-RELATED"/>
    <property type="match status" value="1"/>
</dbReference>
<reference evidence="2 3" key="1">
    <citation type="submission" date="2018-04" db="EMBL/GenBank/DDBJ databases">
        <title>Genome sequencing of Flavobacterium sp. HYN0059.</title>
        <authorList>
            <person name="Yi H."/>
            <person name="Baek C."/>
        </authorList>
    </citation>
    <scope>NUCLEOTIDE SEQUENCE [LARGE SCALE GENOMIC DNA]</scope>
    <source>
        <strain evidence="2 3">HYN0059</strain>
    </source>
</reference>
<accession>A0A2S1R2V5</accession>
<dbReference type="InterPro" id="IPR029441">
    <property type="entry name" value="Cass2"/>
</dbReference>
<gene>
    <name evidence="2" type="ORF">HYN59_09340</name>
</gene>
<evidence type="ECO:0000313" key="2">
    <source>
        <dbReference type="EMBL" id="AWH86974.1"/>
    </source>
</evidence>
<sequence>MVINQNHNNNPITLIGLKLSYKTTNKNEKAMEDCGALWQEYMGSFVPNKIPNKLNGATYAVYFEYDGDYTEPYSYFIGCPVAPGTEVPAGLDSITIPVQKYKVITAKGKMPDCVADAWRDIWKSDIERAYGYDFEIYPEKMDWNNAEVAIYLSVK</sequence>
<dbReference type="SMART" id="SM00871">
    <property type="entry name" value="AraC_E_bind"/>
    <property type="match status" value="1"/>
</dbReference>
<dbReference type="PANTHER" id="PTHR36444">
    <property type="entry name" value="TRANSCRIPTIONAL REGULATOR PROTEIN YOBU-RELATED"/>
    <property type="match status" value="1"/>
</dbReference>
<name>A0A2S1R2V5_9FLAO</name>
<evidence type="ECO:0000259" key="1">
    <source>
        <dbReference type="SMART" id="SM00871"/>
    </source>
</evidence>
<dbReference type="Proteomes" id="UP000244929">
    <property type="component" value="Chromosome"/>
</dbReference>
<dbReference type="Pfam" id="PF14526">
    <property type="entry name" value="Cass2"/>
    <property type="match status" value="1"/>
</dbReference>
<dbReference type="InterPro" id="IPR053182">
    <property type="entry name" value="YobU-like_regulator"/>
</dbReference>
<keyword evidence="3" id="KW-1185">Reference proteome</keyword>
<proteinExistence type="predicted"/>
<dbReference type="Gene3D" id="3.20.80.10">
    <property type="entry name" value="Regulatory factor, effector binding domain"/>
    <property type="match status" value="1"/>
</dbReference>
<dbReference type="AlphaFoldDB" id="A0A2S1R2V5"/>
<dbReference type="SUPFAM" id="SSF55136">
    <property type="entry name" value="Probable bacterial effector-binding domain"/>
    <property type="match status" value="1"/>
</dbReference>
<protein>
    <submittedName>
        <fullName evidence="2">AraC family transcriptional regulator</fullName>
    </submittedName>
</protein>
<evidence type="ECO:0000313" key="3">
    <source>
        <dbReference type="Proteomes" id="UP000244929"/>
    </source>
</evidence>